<dbReference type="KEGG" id="manq:L1994_08100"/>
<dbReference type="RefSeq" id="WP_278098944.1">
    <property type="nucleotide sequence ID" value="NZ_CP091092.1"/>
</dbReference>
<dbReference type="InterPro" id="IPR038731">
    <property type="entry name" value="RgtA/B/C-like"/>
</dbReference>
<sequence length="564" mass="64894">MRAANFSSQFGKFFTVERTLLIILVTALLLRFLFLDLKLLHHDEAIHSWFSINLLRDGIHSYSYDPVYHGPFLYFITSGMFGLFGSGDLIARIIPSLLGTFAVGLIYPIYKLGYLDGRQTIIAGLFIAISPSMVYFSRFLRNDILILFFTLVLLVSVLYYLEKNELKYVISGAAAIGFAMSCKENVPIILLIFGVYILYLFYTKKAVLPKYWIRDLIIAIALAAGIMAVLYSSFGAYPQIIIDGPSEAINHWLSMHEEQRLGGPFYYYIILFLLYELPILVLAIFGIFSFLKKHDLKNTNLKQNFEDECEGRPDVDADAEKSEINEEIKKKILKPIAKIDKNREFTRFCIFWMLASLAIYAYIGEKVPWLILHQLIPMIFVAVYDLSRLKIWICAAGVIFLALMMVHVSFTPADISEPIVQVQNSEDLRDVMVFVDFADRVAISNEVRWPFVWYYVDDYPKKIAYYSEGYDSSIGPEDYDVIILHDGEGITDISGYSKYTYKKCYWIDVYNLVQSTRYKADLTDENYRNAVIGDVKRLLSYYFTRDTNLGSINLDVFVKNRQAA</sequence>
<feature type="transmembrane region" description="Helical" evidence="1">
    <location>
        <begin position="186"/>
        <end position="203"/>
    </location>
</feature>
<evidence type="ECO:0000313" key="4">
    <source>
        <dbReference type="Proteomes" id="UP001218895"/>
    </source>
</evidence>
<keyword evidence="4" id="KW-1185">Reference proteome</keyword>
<feature type="transmembrane region" description="Helical" evidence="1">
    <location>
        <begin position="215"/>
        <end position="234"/>
    </location>
</feature>
<feature type="transmembrane region" description="Helical" evidence="1">
    <location>
        <begin position="369"/>
        <end position="386"/>
    </location>
</feature>
<feature type="transmembrane region" description="Helical" evidence="1">
    <location>
        <begin position="120"/>
        <end position="137"/>
    </location>
</feature>
<dbReference type="EMBL" id="CP091092">
    <property type="protein sequence ID" value="WFN36105.1"/>
    <property type="molecule type" value="Genomic_DNA"/>
</dbReference>
<dbReference type="PANTHER" id="PTHR41710:SF2">
    <property type="entry name" value="GLYCOSYL TRANSFERASE FAMILY 39_83 DOMAIN-CONTAINING PROTEIN"/>
    <property type="match status" value="1"/>
</dbReference>
<proteinExistence type="predicted"/>
<feature type="domain" description="Glycosyltransferase RgtA/B/C/D-like" evidence="2">
    <location>
        <begin position="69"/>
        <end position="223"/>
    </location>
</feature>
<keyword evidence="1" id="KW-0812">Transmembrane</keyword>
<organism evidence="3 4">
    <name type="scientific">Methanomicrobium antiquum</name>
    <dbReference type="NCBI Taxonomy" id="487686"/>
    <lineage>
        <taxon>Archaea</taxon>
        <taxon>Methanobacteriati</taxon>
        <taxon>Methanobacteriota</taxon>
        <taxon>Stenosarchaea group</taxon>
        <taxon>Methanomicrobia</taxon>
        <taxon>Methanomicrobiales</taxon>
        <taxon>Methanomicrobiaceae</taxon>
        <taxon>Methanomicrobium</taxon>
    </lineage>
</organism>
<reference evidence="3" key="1">
    <citation type="submission" date="2022-01" db="EMBL/GenBank/DDBJ databases">
        <title>Complete genome of Methanomicrobium antiquum DSM 21220.</title>
        <authorList>
            <person name="Chen S.-C."/>
            <person name="You Y.-T."/>
            <person name="Zhou Y.-Z."/>
            <person name="Lai M.-C."/>
        </authorList>
    </citation>
    <scope>NUCLEOTIDE SEQUENCE</scope>
    <source>
        <strain evidence="3">DSM 21220</strain>
    </source>
</reference>
<dbReference type="Proteomes" id="UP001218895">
    <property type="component" value="Chromosome"/>
</dbReference>
<dbReference type="InterPro" id="IPR019962">
    <property type="entry name" value="CHP03663"/>
</dbReference>
<evidence type="ECO:0000259" key="2">
    <source>
        <dbReference type="Pfam" id="PF13231"/>
    </source>
</evidence>
<feature type="transmembrane region" description="Helical" evidence="1">
    <location>
        <begin position="97"/>
        <end position="114"/>
    </location>
</feature>
<dbReference type="NCBIfam" id="TIGR03663">
    <property type="entry name" value="flippase activity-associated protein Agl23"/>
    <property type="match status" value="1"/>
</dbReference>
<feature type="transmembrane region" description="Helical" evidence="1">
    <location>
        <begin position="391"/>
        <end position="410"/>
    </location>
</feature>
<feature type="transmembrane region" description="Helical" evidence="1">
    <location>
        <begin position="72"/>
        <end position="90"/>
    </location>
</feature>
<name>A0AAF0FLK5_9EURY</name>
<dbReference type="GeneID" id="79950352"/>
<evidence type="ECO:0000313" key="3">
    <source>
        <dbReference type="EMBL" id="WFN36105.1"/>
    </source>
</evidence>
<protein>
    <submittedName>
        <fullName evidence="3">TIGR03663 family protein</fullName>
    </submittedName>
</protein>
<keyword evidence="1" id="KW-1133">Transmembrane helix</keyword>
<feature type="transmembrane region" description="Helical" evidence="1">
    <location>
        <begin position="20"/>
        <end position="40"/>
    </location>
</feature>
<evidence type="ECO:0000256" key="1">
    <source>
        <dbReference type="SAM" id="Phobius"/>
    </source>
</evidence>
<accession>A0AAF0FLK5</accession>
<dbReference type="Pfam" id="PF13231">
    <property type="entry name" value="PMT_2"/>
    <property type="match status" value="1"/>
</dbReference>
<gene>
    <name evidence="3" type="ORF">L1994_08100</name>
</gene>
<feature type="transmembrane region" description="Helical" evidence="1">
    <location>
        <begin position="144"/>
        <end position="161"/>
    </location>
</feature>
<keyword evidence="1" id="KW-0472">Membrane</keyword>
<feature type="transmembrane region" description="Helical" evidence="1">
    <location>
        <begin position="345"/>
        <end position="363"/>
    </location>
</feature>
<dbReference type="PANTHER" id="PTHR41710">
    <property type="entry name" value="GLYCOSYL TRANSFERASE, FAMILY 39"/>
    <property type="match status" value="1"/>
</dbReference>
<dbReference type="AlphaFoldDB" id="A0AAF0FLK5"/>
<feature type="transmembrane region" description="Helical" evidence="1">
    <location>
        <begin position="265"/>
        <end position="291"/>
    </location>
</feature>